<protein>
    <submittedName>
        <fullName evidence="1">Uncharacterized protein</fullName>
    </submittedName>
</protein>
<dbReference type="AlphaFoldDB" id="X6MLQ6"/>
<keyword evidence="2" id="KW-1185">Reference proteome</keyword>
<reference evidence="1 2" key="1">
    <citation type="journal article" date="2013" name="Curr. Biol.">
        <title>The Genome of the Foraminiferan Reticulomyxa filosa.</title>
        <authorList>
            <person name="Glockner G."/>
            <person name="Hulsmann N."/>
            <person name="Schleicher M."/>
            <person name="Noegel A.A."/>
            <person name="Eichinger L."/>
            <person name="Gallinger C."/>
            <person name="Pawlowski J."/>
            <person name="Sierra R."/>
            <person name="Euteneuer U."/>
            <person name="Pillet L."/>
            <person name="Moustafa A."/>
            <person name="Platzer M."/>
            <person name="Groth M."/>
            <person name="Szafranski K."/>
            <person name="Schliwa M."/>
        </authorList>
    </citation>
    <scope>NUCLEOTIDE SEQUENCE [LARGE SCALE GENOMIC DNA]</scope>
</reference>
<sequence>MRIVTAKLIIKNINFFLYEDVILIDYVLAAMGQTIRASGELNKQKNYKQKGIKPQISEFAHGDHLRRDGNSHTILEFCQEVSNLSCILLITIFFFLTKKKSNEKNKLVTVMPFSKSELSLKIRIKKNDINFVPLAKAGFEQRKKRPLRELEGSLEYRQWEWQPLKKRTRQLSYDREINVHSQKIEERREDGNSKIGSFVSTCPRRINEKHDTSTSDFIFNSGATETEKVCQTVKKRDTKHHANTNNEEACDKCGVPWCQFRDVAAVAMHKDASHIYECAFPQCSLRFTHIKLLNEHEKALAISTLNPNSLICPVVVCDTNGMKQERRGER</sequence>
<accession>X6MLQ6</accession>
<dbReference type="EMBL" id="ASPP01019748">
    <property type="protein sequence ID" value="ETO14804.1"/>
    <property type="molecule type" value="Genomic_DNA"/>
</dbReference>
<organism evidence="1 2">
    <name type="scientific">Reticulomyxa filosa</name>
    <dbReference type="NCBI Taxonomy" id="46433"/>
    <lineage>
        <taxon>Eukaryota</taxon>
        <taxon>Sar</taxon>
        <taxon>Rhizaria</taxon>
        <taxon>Retaria</taxon>
        <taxon>Foraminifera</taxon>
        <taxon>Monothalamids</taxon>
        <taxon>Reticulomyxidae</taxon>
        <taxon>Reticulomyxa</taxon>
    </lineage>
</organism>
<evidence type="ECO:0000313" key="2">
    <source>
        <dbReference type="Proteomes" id="UP000023152"/>
    </source>
</evidence>
<dbReference type="Proteomes" id="UP000023152">
    <property type="component" value="Unassembled WGS sequence"/>
</dbReference>
<comment type="caution">
    <text evidence="1">The sequence shown here is derived from an EMBL/GenBank/DDBJ whole genome shotgun (WGS) entry which is preliminary data.</text>
</comment>
<gene>
    <name evidence="1" type="ORF">RFI_22560</name>
</gene>
<evidence type="ECO:0000313" key="1">
    <source>
        <dbReference type="EMBL" id="ETO14804.1"/>
    </source>
</evidence>
<proteinExistence type="predicted"/>
<name>X6MLQ6_RETFI</name>